<sequence length="315" mass="36319">MNTNSSPLSLLTVLNPGGSSIPDAMKPSKTIDQLVMLMCDRGLTITDEERLRRTLYDCNYYRLSGYFRAFQKDPAHGDNDFRPGVKDTDFLTPYTMDERLRSVILKGTARVELTLRSRFAYLSANAGHAYDYLDPDSYVDARNRSGLVMRDGLLDRMRKWMNMSNEVCIRHYRRTGRPVPIWAAVETFPFDTFSRMLSLYADTDTLKELYRSVGIRTNHRTASEIIHAMVYLRNLCSHHSRLWHREMVISPPVTRDMRTAFPMFEHEEKSVASSLLALMYLVERIDGNGYSGEITGLIESTTDYSYGISHPLHWE</sequence>
<name>A0A7Y0EMW0_9BIFI</name>
<keyword evidence="1" id="KW-0238">DNA-binding</keyword>
<dbReference type="Proteomes" id="UP000532194">
    <property type="component" value="Unassembled WGS sequence"/>
</dbReference>
<dbReference type="EMBL" id="JAAIII010000001">
    <property type="protein sequence ID" value="NMM93156.1"/>
    <property type="molecule type" value="Genomic_DNA"/>
</dbReference>
<proteinExistence type="predicted"/>
<dbReference type="GO" id="GO:0003677">
    <property type="term" value="F:DNA binding"/>
    <property type="evidence" value="ECO:0007669"/>
    <property type="project" value="UniProtKB-KW"/>
</dbReference>
<accession>A0A7Y0EMW0</accession>
<gene>
    <name evidence="1" type="ORF">G1C95_0341</name>
</gene>
<reference evidence="1 2" key="1">
    <citation type="submission" date="2020-02" db="EMBL/GenBank/DDBJ databases">
        <title>Characterization of phylogenetic diversity of novel bifidobacterial species isolated in Czech ZOOs.</title>
        <authorList>
            <person name="Lugli G.A."/>
            <person name="Vera N.B."/>
            <person name="Ventura M."/>
        </authorList>
    </citation>
    <scope>NUCLEOTIDE SEQUENCE [LARGE SCALE GENOMIC DNA]</scope>
    <source>
        <strain evidence="1 2">DSM 109957</strain>
    </source>
</reference>
<evidence type="ECO:0000313" key="2">
    <source>
        <dbReference type="Proteomes" id="UP000532194"/>
    </source>
</evidence>
<dbReference type="Pfam" id="PF07751">
    <property type="entry name" value="Abi_2"/>
    <property type="match status" value="1"/>
</dbReference>
<protein>
    <submittedName>
        <fullName evidence="1">DNA-binding protein</fullName>
    </submittedName>
</protein>
<keyword evidence="2" id="KW-1185">Reference proteome</keyword>
<dbReference type="InterPro" id="IPR011664">
    <property type="entry name" value="Abi_system_AbiD/AbiF-like"/>
</dbReference>
<evidence type="ECO:0000313" key="1">
    <source>
        <dbReference type="EMBL" id="NMM93156.1"/>
    </source>
</evidence>
<comment type="caution">
    <text evidence="1">The sequence shown here is derived from an EMBL/GenBank/DDBJ whole genome shotgun (WGS) entry which is preliminary data.</text>
</comment>
<organism evidence="1 2">
    <name type="scientific">Bifidobacterium oedipodis</name>
    <dbReference type="NCBI Taxonomy" id="2675322"/>
    <lineage>
        <taxon>Bacteria</taxon>
        <taxon>Bacillati</taxon>
        <taxon>Actinomycetota</taxon>
        <taxon>Actinomycetes</taxon>
        <taxon>Bifidobacteriales</taxon>
        <taxon>Bifidobacteriaceae</taxon>
        <taxon>Bifidobacterium</taxon>
    </lineage>
</organism>
<dbReference type="AlphaFoldDB" id="A0A7Y0EMW0"/>